<dbReference type="SMART" id="SM00248">
    <property type="entry name" value="ANK"/>
    <property type="match status" value="2"/>
</dbReference>
<dbReference type="EMBL" id="OY660868">
    <property type="protein sequence ID" value="CAJ1055798.1"/>
    <property type="molecule type" value="Genomic_DNA"/>
</dbReference>
<organism evidence="6 7">
    <name type="scientific">Xyrichtys novacula</name>
    <name type="common">Pearly razorfish</name>
    <name type="synonym">Hemipteronotus novacula</name>
    <dbReference type="NCBI Taxonomy" id="13765"/>
    <lineage>
        <taxon>Eukaryota</taxon>
        <taxon>Metazoa</taxon>
        <taxon>Chordata</taxon>
        <taxon>Craniata</taxon>
        <taxon>Vertebrata</taxon>
        <taxon>Euteleostomi</taxon>
        <taxon>Actinopterygii</taxon>
        <taxon>Neopterygii</taxon>
        <taxon>Teleostei</taxon>
        <taxon>Neoteleostei</taxon>
        <taxon>Acanthomorphata</taxon>
        <taxon>Eupercaria</taxon>
        <taxon>Labriformes</taxon>
        <taxon>Labridae</taxon>
        <taxon>Xyrichtys</taxon>
    </lineage>
</organism>
<evidence type="ECO:0000256" key="5">
    <source>
        <dbReference type="SAM" id="MobiDB-lite"/>
    </source>
</evidence>
<comment type="similarity">
    <text evidence="3">Belongs to the SOWAH family.</text>
</comment>
<gene>
    <name evidence="6" type="ORF">XNOV1_A033447</name>
</gene>
<dbReference type="PROSITE" id="PS50297">
    <property type="entry name" value="ANK_REP_REGION"/>
    <property type="match status" value="2"/>
</dbReference>
<feature type="region of interest" description="Disordered" evidence="5">
    <location>
        <begin position="1"/>
        <end position="121"/>
    </location>
</feature>
<dbReference type="PANTHER" id="PTHR14491:SF9">
    <property type="entry name" value="ANKYRIN REPEAT DOMAIN-CONTAINING PROTEIN SOWAHB-LIKE"/>
    <property type="match status" value="1"/>
</dbReference>
<dbReference type="Pfam" id="PF12796">
    <property type="entry name" value="Ank_2"/>
    <property type="match status" value="1"/>
</dbReference>
<feature type="region of interest" description="Disordered" evidence="5">
    <location>
        <begin position="137"/>
        <end position="158"/>
    </location>
</feature>
<feature type="region of interest" description="Disordered" evidence="5">
    <location>
        <begin position="319"/>
        <end position="339"/>
    </location>
</feature>
<feature type="compositionally biased region" description="Low complexity" evidence="5">
    <location>
        <begin position="112"/>
        <end position="121"/>
    </location>
</feature>
<evidence type="ECO:0000256" key="2">
    <source>
        <dbReference type="ARBA" id="ARBA00023043"/>
    </source>
</evidence>
<feature type="repeat" description="ANK" evidence="4">
    <location>
        <begin position="234"/>
        <end position="256"/>
    </location>
</feature>
<sequence length="339" mass="36863">MEEDPQDRPQDPESEEVQDLNPDTADLDQSLQDGQDQKPDSDPPQNKTEDQPVQQSPEGPCEEPESPQVDSDQDKEPGGGAVPALVITQAEERPPSGSGAAGSPADPPRPPADQVSCSSDGGDVSCCCDRQSLKSDSISLTSERTASRTSEEDDSTSVAASSVMSLFHRVQLDPLEKDWLKSSALGNMAAMSHLLAQEPNLVMKKTALHWAAKQGRQDAVDMMLRSGADVNARSGYTALHLASIHSHLPVVHALINTYKAKTNLRDYHGKMAVHYWSGCTEVFTKQDQNSGGRFSRGRWTQRYALPSLLLSRSRSQSQLSVDNSSLPQSTSHDTFELQL</sequence>
<evidence type="ECO:0000313" key="7">
    <source>
        <dbReference type="Proteomes" id="UP001178508"/>
    </source>
</evidence>
<feature type="compositionally biased region" description="Polar residues" evidence="5">
    <location>
        <begin position="321"/>
        <end position="332"/>
    </location>
</feature>
<feature type="repeat" description="ANK" evidence="4">
    <location>
        <begin position="203"/>
        <end position="235"/>
    </location>
</feature>
<accession>A0AAV1F425</accession>
<dbReference type="PANTHER" id="PTHR14491">
    <property type="entry name" value="SOSONDOWAH, ISOFORM G"/>
    <property type="match status" value="1"/>
</dbReference>
<keyword evidence="1" id="KW-0677">Repeat</keyword>
<dbReference type="PROSITE" id="PS50088">
    <property type="entry name" value="ANK_REPEAT"/>
    <property type="match status" value="2"/>
</dbReference>
<dbReference type="AlphaFoldDB" id="A0AAV1F425"/>
<dbReference type="InterPro" id="IPR002110">
    <property type="entry name" value="Ankyrin_rpt"/>
</dbReference>
<keyword evidence="2 4" id="KW-0040">ANK repeat</keyword>
<evidence type="ECO:0000256" key="1">
    <source>
        <dbReference type="ARBA" id="ARBA00022737"/>
    </source>
</evidence>
<evidence type="ECO:0000256" key="4">
    <source>
        <dbReference type="PROSITE-ProRule" id="PRU00023"/>
    </source>
</evidence>
<protein>
    <submittedName>
        <fullName evidence="6">Ankyrin repeat domain-containing protein SOWAHC-like isoform X1</fullName>
    </submittedName>
</protein>
<feature type="compositionally biased region" description="Low complexity" evidence="5">
    <location>
        <begin position="95"/>
        <end position="104"/>
    </location>
</feature>
<dbReference type="Proteomes" id="UP001178508">
    <property type="component" value="Chromosome 5"/>
</dbReference>
<feature type="compositionally biased region" description="Basic and acidic residues" evidence="5">
    <location>
        <begin position="1"/>
        <end position="11"/>
    </location>
</feature>
<dbReference type="InterPro" id="IPR036770">
    <property type="entry name" value="Ankyrin_rpt-contain_sf"/>
</dbReference>
<reference evidence="6" key="1">
    <citation type="submission" date="2023-08" db="EMBL/GenBank/DDBJ databases">
        <authorList>
            <person name="Alioto T."/>
            <person name="Alioto T."/>
            <person name="Gomez Garrido J."/>
        </authorList>
    </citation>
    <scope>NUCLEOTIDE SEQUENCE</scope>
</reference>
<evidence type="ECO:0000313" key="6">
    <source>
        <dbReference type="EMBL" id="CAJ1055798.1"/>
    </source>
</evidence>
<name>A0AAV1F425_XYRNO</name>
<keyword evidence="7" id="KW-1185">Reference proteome</keyword>
<evidence type="ECO:0000256" key="3">
    <source>
        <dbReference type="ARBA" id="ARBA00038122"/>
    </source>
</evidence>
<dbReference type="SUPFAM" id="SSF48403">
    <property type="entry name" value="Ankyrin repeat"/>
    <property type="match status" value="1"/>
</dbReference>
<dbReference type="Gene3D" id="1.25.40.20">
    <property type="entry name" value="Ankyrin repeat-containing domain"/>
    <property type="match status" value="1"/>
</dbReference>
<proteinExistence type="inferred from homology"/>